<keyword evidence="4 6" id="KW-1133">Transmembrane helix</keyword>
<evidence type="ECO:0000256" key="5">
    <source>
        <dbReference type="ARBA" id="ARBA00023136"/>
    </source>
</evidence>
<comment type="similarity">
    <text evidence="2">Belongs to the EamA transporter family.</text>
</comment>
<feature type="transmembrane region" description="Helical" evidence="6">
    <location>
        <begin position="264"/>
        <end position="286"/>
    </location>
</feature>
<reference evidence="9" key="1">
    <citation type="submission" date="2018-05" db="EMBL/GenBank/DDBJ databases">
        <title>Complete Genome Sequence of Methylobacterium sp. 17SD2-17.</title>
        <authorList>
            <person name="Srinivasan S."/>
        </authorList>
    </citation>
    <scope>NUCLEOTIDE SEQUENCE [LARGE SCALE GENOMIC DNA]</scope>
    <source>
        <strain evidence="9">17SD2-17</strain>
    </source>
</reference>
<evidence type="ECO:0000256" key="3">
    <source>
        <dbReference type="ARBA" id="ARBA00022692"/>
    </source>
</evidence>
<keyword evidence="9" id="KW-1185">Reference proteome</keyword>
<accession>A0A2U8W088</accession>
<feature type="transmembrane region" description="Helical" evidence="6">
    <location>
        <begin position="146"/>
        <end position="165"/>
    </location>
</feature>
<dbReference type="InterPro" id="IPR000620">
    <property type="entry name" value="EamA_dom"/>
</dbReference>
<dbReference type="InterPro" id="IPR050638">
    <property type="entry name" value="AA-Vitamin_Transporters"/>
</dbReference>
<evidence type="ECO:0000256" key="4">
    <source>
        <dbReference type="ARBA" id="ARBA00022989"/>
    </source>
</evidence>
<dbReference type="SUPFAM" id="SSF103481">
    <property type="entry name" value="Multidrug resistance efflux transporter EmrE"/>
    <property type="match status" value="2"/>
</dbReference>
<feature type="transmembrane region" description="Helical" evidence="6">
    <location>
        <begin position="29"/>
        <end position="49"/>
    </location>
</feature>
<proteinExistence type="inferred from homology"/>
<feature type="transmembrane region" description="Helical" evidence="6">
    <location>
        <begin position="171"/>
        <end position="192"/>
    </location>
</feature>
<protein>
    <submittedName>
        <fullName evidence="8">EamA family transporter</fullName>
    </submittedName>
</protein>
<evidence type="ECO:0000313" key="9">
    <source>
        <dbReference type="Proteomes" id="UP000245926"/>
    </source>
</evidence>
<feature type="domain" description="EamA" evidence="7">
    <location>
        <begin position="33"/>
        <end position="160"/>
    </location>
</feature>
<dbReference type="AlphaFoldDB" id="A0A2U8W088"/>
<evidence type="ECO:0000259" key="7">
    <source>
        <dbReference type="Pfam" id="PF00892"/>
    </source>
</evidence>
<feature type="domain" description="EamA" evidence="7">
    <location>
        <begin position="178"/>
        <end position="309"/>
    </location>
</feature>
<feature type="transmembrane region" description="Helical" evidence="6">
    <location>
        <begin position="204"/>
        <end position="223"/>
    </location>
</feature>
<evidence type="ECO:0000313" key="8">
    <source>
        <dbReference type="EMBL" id="AWN39474.1"/>
    </source>
</evidence>
<dbReference type="Proteomes" id="UP000245926">
    <property type="component" value="Chromosome"/>
</dbReference>
<dbReference type="GO" id="GO:0016020">
    <property type="term" value="C:membrane"/>
    <property type="evidence" value="ECO:0007669"/>
    <property type="project" value="UniProtKB-SubCell"/>
</dbReference>
<gene>
    <name evidence="8" type="ORF">DK389_01590</name>
</gene>
<feature type="transmembrane region" description="Helical" evidence="6">
    <location>
        <begin position="115"/>
        <end position="134"/>
    </location>
</feature>
<dbReference type="OrthoDB" id="9809509at2"/>
<dbReference type="PANTHER" id="PTHR32322:SF2">
    <property type="entry name" value="EAMA DOMAIN-CONTAINING PROTEIN"/>
    <property type="match status" value="1"/>
</dbReference>
<name>A0A2U8W088_9HYPH</name>
<feature type="transmembrane region" description="Helical" evidence="6">
    <location>
        <begin position="90"/>
        <end position="109"/>
    </location>
</feature>
<evidence type="ECO:0000256" key="2">
    <source>
        <dbReference type="ARBA" id="ARBA00007362"/>
    </source>
</evidence>
<dbReference type="Pfam" id="PF00892">
    <property type="entry name" value="EamA"/>
    <property type="match status" value="2"/>
</dbReference>
<keyword evidence="3 6" id="KW-0812">Transmembrane</keyword>
<organism evidence="8 9">
    <name type="scientific">Methylobacterium durans</name>
    <dbReference type="NCBI Taxonomy" id="2202825"/>
    <lineage>
        <taxon>Bacteria</taxon>
        <taxon>Pseudomonadati</taxon>
        <taxon>Pseudomonadota</taxon>
        <taxon>Alphaproteobacteria</taxon>
        <taxon>Hyphomicrobiales</taxon>
        <taxon>Methylobacteriaceae</taxon>
        <taxon>Methylobacterium</taxon>
    </lineage>
</organism>
<dbReference type="PANTHER" id="PTHR32322">
    <property type="entry name" value="INNER MEMBRANE TRANSPORTER"/>
    <property type="match status" value="1"/>
</dbReference>
<evidence type="ECO:0000256" key="6">
    <source>
        <dbReference type="SAM" id="Phobius"/>
    </source>
</evidence>
<dbReference type="EMBL" id="CP029550">
    <property type="protein sequence ID" value="AWN39474.1"/>
    <property type="molecule type" value="Genomic_DNA"/>
</dbReference>
<feature type="transmembrane region" description="Helical" evidence="6">
    <location>
        <begin position="292"/>
        <end position="309"/>
    </location>
</feature>
<dbReference type="KEGG" id="mets:DK389_01590"/>
<sequence>MRGPPCCLPLAMPENPPASSEAGRRLAPLVPSLFVVIWATGFVAARFVAPYAEPLTFVAIRVTGVALVLAALALLMRAPWPQGRAGWRDALVAGVLMQGFYVAGVFWSVHRGLPAGIAALVGSLQPLLTAMLARPVLGEFVSRRRWLGIGAGFVGAGLVLAPKVGAADASGIPVVALAACLGAMAAMTLGTLWQKRTAAGANLVTNASVQFVGAALLTIPMALAFEAGEVRNVPAFWLGLSWSILVNSVAGILLLLWLIRRGAVAGVASLLFLVPPVSAAMAFALFGETLSPVQFAGMAVAAAGVAIASRA</sequence>
<evidence type="ECO:0000256" key="1">
    <source>
        <dbReference type="ARBA" id="ARBA00004141"/>
    </source>
</evidence>
<comment type="subcellular location">
    <subcellularLocation>
        <location evidence="1">Membrane</location>
        <topology evidence="1">Multi-pass membrane protein</topology>
    </subcellularLocation>
</comment>
<feature type="transmembrane region" description="Helical" evidence="6">
    <location>
        <begin position="235"/>
        <end position="257"/>
    </location>
</feature>
<dbReference type="InterPro" id="IPR037185">
    <property type="entry name" value="EmrE-like"/>
</dbReference>
<keyword evidence="5 6" id="KW-0472">Membrane</keyword>
<feature type="transmembrane region" description="Helical" evidence="6">
    <location>
        <begin position="55"/>
        <end position="78"/>
    </location>
</feature>